<evidence type="ECO:0000313" key="1">
    <source>
        <dbReference type="EMBL" id="CCO24359.1"/>
    </source>
</evidence>
<proteinExistence type="predicted"/>
<organism evidence="1 2">
    <name type="scientific">Maridesulfovibrio hydrothermalis AM13 = DSM 14728</name>
    <dbReference type="NCBI Taxonomy" id="1121451"/>
    <lineage>
        <taxon>Bacteria</taxon>
        <taxon>Pseudomonadati</taxon>
        <taxon>Thermodesulfobacteriota</taxon>
        <taxon>Desulfovibrionia</taxon>
        <taxon>Desulfovibrionales</taxon>
        <taxon>Desulfovibrionaceae</taxon>
        <taxon>Maridesulfovibrio</taxon>
    </lineage>
</organism>
<dbReference type="Proteomes" id="UP000010808">
    <property type="component" value="Chromosome"/>
</dbReference>
<sequence>MTIAVRMLLRFKKKETRVVKIKVVICTYAFDCYFRLWKV</sequence>
<dbReference type="HOGENOM" id="CLU_3308505_0_0_7"/>
<keyword evidence="2" id="KW-1185">Reference proteome</keyword>
<dbReference type="AlphaFoldDB" id="L0RC84"/>
<protein>
    <submittedName>
        <fullName evidence="1">Uncharacterized protein</fullName>
    </submittedName>
</protein>
<accession>L0RC84</accession>
<evidence type="ECO:0000313" key="2">
    <source>
        <dbReference type="Proteomes" id="UP000010808"/>
    </source>
</evidence>
<dbReference type="EMBL" id="FO203522">
    <property type="protein sequence ID" value="CCO24359.1"/>
    <property type="molecule type" value="Genomic_DNA"/>
</dbReference>
<gene>
    <name evidence="1" type="ORF">DESAM_22092</name>
</gene>
<reference evidence="1 2" key="1">
    <citation type="submission" date="2012-10" db="EMBL/GenBank/DDBJ databases">
        <authorList>
            <person name="Genoscope - CEA"/>
        </authorList>
    </citation>
    <scope>NUCLEOTIDE SEQUENCE [LARGE SCALE GENOMIC DNA]</scope>
    <source>
        <strain evidence="2">AM13 / DSM 14728</strain>
    </source>
</reference>
<dbReference type="KEGG" id="dhy:DESAM_22092"/>
<name>L0RC84_9BACT</name>